<dbReference type="Proteomes" id="UP000728032">
    <property type="component" value="Unassembled WGS sequence"/>
</dbReference>
<dbReference type="EMBL" id="CAJPVJ010045664">
    <property type="protein sequence ID" value="CAG2182521.1"/>
    <property type="molecule type" value="Genomic_DNA"/>
</dbReference>
<organism evidence="2">
    <name type="scientific">Oppiella nova</name>
    <dbReference type="NCBI Taxonomy" id="334625"/>
    <lineage>
        <taxon>Eukaryota</taxon>
        <taxon>Metazoa</taxon>
        <taxon>Ecdysozoa</taxon>
        <taxon>Arthropoda</taxon>
        <taxon>Chelicerata</taxon>
        <taxon>Arachnida</taxon>
        <taxon>Acari</taxon>
        <taxon>Acariformes</taxon>
        <taxon>Sarcoptiformes</taxon>
        <taxon>Oribatida</taxon>
        <taxon>Brachypylina</taxon>
        <taxon>Oppioidea</taxon>
        <taxon>Oppiidae</taxon>
        <taxon>Oppiella</taxon>
    </lineage>
</organism>
<feature type="compositionally biased region" description="Basic and acidic residues" evidence="1">
    <location>
        <begin position="162"/>
        <end position="171"/>
    </location>
</feature>
<evidence type="ECO:0000256" key="1">
    <source>
        <dbReference type="SAM" id="MobiDB-lite"/>
    </source>
</evidence>
<evidence type="ECO:0000313" key="3">
    <source>
        <dbReference type="Proteomes" id="UP000728032"/>
    </source>
</evidence>
<proteinExistence type="predicted"/>
<keyword evidence="3" id="KW-1185">Reference proteome</keyword>
<dbReference type="EMBL" id="OC960489">
    <property type="protein sequence ID" value="CAD7665385.1"/>
    <property type="molecule type" value="Genomic_DNA"/>
</dbReference>
<name>A0A7R9R0M5_9ACAR</name>
<gene>
    <name evidence="2" type="ORF">ONB1V03_LOCUS21942</name>
</gene>
<feature type="non-terminal residue" evidence="2">
    <location>
        <position position="171"/>
    </location>
</feature>
<feature type="region of interest" description="Disordered" evidence="1">
    <location>
        <begin position="146"/>
        <end position="171"/>
    </location>
</feature>
<evidence type="ECO:0000313" key="2">
    <source>
        <dbReference type="EMBL" id="CAD7665385.1"/>
    </source>
</evidence>
<dbReference type="OrthoDB" id="273452at2759"/>
<sequence length="171" mass="19443">SQRIKRFSEAFFCIEKQKKHLHSICDNNTTVFTEVSDSIRKSPYLTLLPPCDVECVALDGDSTTLPIIYEEKFDSEVALNKISTISNIYFEDNFDNLLQLNGESSTTMKRNMRDKILNNLSRLNFGTYGRLKEEYSPIATRASMTNLSPTSDHTFESPLKPPKCDAKESVT</sequence>
<reference evidence="2" key="1">
    <citation type="submission" date="2020-11" db="EMBL/GenBank/DDBJ databases">
        <authorList>
            <person name="Tran Van P."/>
        </authorList>
    </citation>
    <scope>NUCLEOTIDE SEQUENCE</scope>
</reference>
<protein>
    <submittedName>
        <fullName evidence="2">Uncharacterized protein</fullName>
    </submittedName>
</protein>
<feature type="non-terminal residue" evidence="2">
    <location>
        <position position="1"/>
    </location>
</feature>
<accession>A0A7R9R0M5</accession>
<dbReference type="AlphaFoldDB" id="A0A7R9R0M5"/>